<organism evidence="2 3">
    <name type="scientific">Dyadobacter luticola</name>
    <dbReference type="NCBI Taxonomy" id="1979387"/>
    <lineage>
        <taxon>Bacteria</taxon>
        <taxon>Pseudomonadati</taxon>
        <taxon>Bacteroidota</taxon>
        <taxon>Cytophagia</taxon>
        <taxon>Cytophagales</taxon>
        <taxon>Spirosomataceae</taxon>
        <taxon>Dyadobacter</taxon>
    </lineage>
</organism>
<dbReference type="OrthoDB" id="5189031at2"/>
<comment type="caution">
    <text evidence="2">The sequence shown here is derived from an EMBL/GenBank/DDBJ whole genome shotgun (WGS) entry which is preliminary data.</text>
</comment>
<dbReference type="RefSeq" id="WP_138363389.1">
    <property type="nucleotide sequence ID" value="NZ_VCEJ01000002.1"/>
</dbReference>
<accession>A0A5R9L1M4</accession>
<evidence type="ECO:0000313" key="2">
    <source>
        <dbReference type="EMBL" id="TLV02180.1"/>
    </source>
</evidence>
<feature type="transmembrane region" description="Helical" evidence="1">
    <location>
        <begin position="107"/>
        <end position="127"/>
    </location>
</feature>
<dbReference type="EMBL" id="VCEJ01000002">
    <property type="protein sequence ID" value="TLV02180.1"/>
    <property type="molecule type" value="Genomic_DNA"/>
</dbReference>
<name>A0A5R9L1M4_9BACT</name>
<keyword evidence="1" id="KW-0812">Transmembrane</keyword>
<gene>
    <name evidence="2" type="ORF">FEN17_00635</name>
</gene>
<feature type="transmembrane region" description="Helical" evidence="1">
    <location>
        <begin position="148"/>
        <end position="168"/>
    </location>
</feature>
<feature type="transmembrane region" description="Helical" evidence="1">
    <location>
        <begin position="206"/>
        <end position="222"/>
    </location>
</feature>
<sequence length="265" mass="29866">MKRTLQIANIIALIVTVIINYLSNTGIFNNATMASVSDQYHNLFTPAGYAFSIWLFIYIGLGAFVWHQSRGLLHKGETPVVVGQIGWSFVVSCAANSLWVIAWLYDYTGTSVVIMVVLLLSLLYIMYQTRMELDLITFKKISFESWPFAIYLGWITVALIADVAAYLTKIKWEGFGIPEANWTIIMIGVAAVINILMIWIRNLRESAVVGVWALIAVAVANWDDARTVAYAAISAAILVFINISVHGYQNRKRRFIMEKPVYKRV</sequence>
<evidence type="ECO:0000313" key="3">
    <source>
        <dbReference type="Proteomes" id="UP000306402"/>
    </source>
</evidence>
<dbReference type="AlphaFoldDB" id="A0A5R9L1M4"/>
<keyword evidence="1" id="KW-0472">Membrane</keyword>
<protein>
    <submittedName>
        <fullName evidence="2">Tryptophan-rich sensory protein</fullName>
    </submittedName>
</protein>
<reference evidence="2 3" key="1">
    <citation type="submission" date="2019-05" db="EMBL/GenBank/DDBJ databases">
        <authorList>
            <person name="Qu J.-H."/>
        </authorList>
    </citation>
    <scope>NUCLEOTIDE SEQUENCE [LARGE SCALE GENOMIC DNA]</scope>
    <source>
        <strain evidence="2 3">T17</strain>
    </source>
</reference>
<dbReference type="PANTHER" id="PTHR33802">
    <property type="entry name" value="SI:CH211-161H7.5-RELATED"/>
    <property type="match status" value="1"/>
</dbReference>
<evidence type="ECO:0000256" key="1">
    <source>
        <dbReference type="SAM" id="Phobius"/>
    </source>
</evidence>
<proteinExistence type="predicted"/>
<dbReference type="PANTHER" id="PTHR33802:SF1">
    <property type="entry name" value="XK-RELATED PROTEIN"/>
    <property type="match status" value="1"/>
</dbReference>
<feature type="transmembrane region" description="Helical" evidence="1">
    <location>
        <begin position="180"/>
        <end position="199"/>
    </location>
</feature>
<keyword evidence="3" id="KW-1185">Reference proteome</keyword>
<feature type="transmembrane region" description="Helical" evidence="1">
    <location>
        <begin position="78"/>
        <end position="101"/>
    </location>
</feature>
<feature type="transmembrane region" description="Helical" evidence="1">
    <location>
        <begin position="47"/>
        <end position="66"/>
    </location>
</feature>
<feature type="transmembrane region" description="Helical" evidence="1">
    <location>
        <begin position="228"/>
        <end position="248"/>
    </location>
</feature>
<feature type="transmembrane region" description="Helical" evidence="1">
    <location>
        <begin position="7"/>
        <end position="27"/>
    </location>
</feature>
<dbReference type="Proteomes" id="UP000306402">
    <property type="component" value="Unassembled WGS sequence"/>
</dbReference>
<keyword evidence="1" id="KW-1133">Transmembrane helix</keyword>